<accession>A0A430KYN7</accession>
<keyword evidence="2" id="KW-1185">Reference proteome</keyword>
<reference evidence="1 2" key="1">
    <citation type="submission" date="2017-06" db="EMBL/GenBank/DDBJ databases">
        <title>Comparative genomic analysis of Ambrosia Fusariam Clade fungi.</title>
        <authorList>
            <person name="Stajich J.E."/>
            <person name="Carrillo J."/>
            <person name="Kijimoto T."/>
            <person name="Eskalen A."/>
            <person name="O'Donnell K."/>
            <person name="Kasson M."/>
        </authorList>
    </citation>
    <scope>NUCLEOTIDE SEQUENCE [LARGE SCALE GENOMIC DNA]</scope>
    <source>
        <strain evidence="1 2">UCR1854</strain>
    </source>
</reference>
<comment type="caution">
    <text evidence="1">The sequence shown here is derived from an EMBL/GenBank/DDBJ whole genome shotgun (WGS) entry which is preliminary data.</text>
</comment>
<gene>
    <name evidence="1" type="ORF">BHE90_017048</name>
</gene>
<proteinExistence type="predicted"/>
<protein>
    <submittedName>
        <fullName evidence="1">Uncharacterized protein</fullName>
    </submittedName>
</protein>
<feature type="non-terminal residue" evidence="1">
    <location>
        <position position="53"/>
    </location>
</feature>
<dbReference type="AlphaFoldDB" id="A0A430KYN7"/>
<evidence type="ECO:0000313" key="1">
    <source>
        <dbReference type="EMBL" id="RTE68577.1"/>
    </source>
</evidence>
<evidence type="ECO:0000313" key="2">
    <source>
        <dbReference type="Proteomes" id="UP000287124"/>
    </source>
</evidence>
<sequence>MGAQQHDTPKKARVKGAIEFLEYHGLPYKKEEVFEFFDVSRPAGYKLLHEEST</sequence>
<name>A0A430KYN7_9HYPO</name>
<dbReference type="EMBL" id="MIKF01000785">
    <property type="protein sequence ID" value="RTE68577.1"/>
    <property type="molecule type" value="Genomic_DNA"/>
</dbReference>
<dbReference type="Proteomes" id="UP000287124">
    <property type="component" value="Unassembled WGS sequence"/>
</dbReference>
<organism evidence="1 2">
    <name type="scientific">Fusarium euwallaceae</name>
    <dbReference type="NCBI Taxonomy" id="1147111"/>
    <lineage>
        <taxon>Eukaryota</taxon>
        <taxon>Fungi</taxon>
        <taxon>Dikarya</taxon>
        <taxon>Ascomycota</taxon>
        <taxon>Pezizomycotina</taxon>
        <taxon>Sordariomycetes</taxon>
        <taxon>Hypocreomycetidae</taxon>
        <taxon>Hypocreales</taxon>
        <taxon>Nectriaceae</taxon>
        <taxon>Fusarium</taxon>
        <taxon>Fusarium solani species complex</taxon>
    </lineage>
</organism>